<gene>
    <name evidence="1" type="ORF">HZF10_13730</name>
</gene>
<evidence type="ECO:0000313" key="2">
    <source>
        <dbReference type="Proteomes" id="UP000535020"/>
    </source>
</evidence>
<evidence type="ECO:0000313" key="1">
    <source>
        <dbReference type="EMBL" id="NYA71984.1"/>
    </source>
</evidence>
<dbReference type="RefSeq" id="WP_176006794.1">
    <property type="nucleotide sequence ID" value="NZ_JABWMI010000015.1"/>
</dbReference>
<sequence>MSIKKATRILIALLLLTCVVLVLYVKSFKDVERVCADKKQTEIYLLNYVTKSNLKHIVYEHNKNFKLESDEISRVYLLSPILKIPDPIFGDEYTYKPDGCDQIDNMDIYCEVRYSKMKNGKTDVWYNFME</sequence>
<accession>A0A7Y8Y3M0</accession>
<reference evidence="1 2" key="1">
    <citation type="submission" date="2020-07" db="EMBL/GenBank/DDBJ databases">
        <authorList>
            <person name="Sun Q."/>
        </authorList>
    </citation>
    <scope>NUCLEOTIDE SEQUENCE [LARGE SCALE GENOMIC DNA]</scope>
    <source>
        <strain evidence="1 2">MAH-1</strain>
    </source>
</reference>
<dbReference type="Proteomes" id="UP000535020">
    <property type="component" value="Unassembled WGS sequence"/>
</dbReference>
<name>A0A7Y8Y3M0_9FLAO</name>
<dbReference type="EMBL" id="JACBJI010000006">
    <property type="protein sequence ID" value="NYA71984.1"/>
    <property type="molecule type" value="Genomic_DNA"/>
</dbReference>
<proteinExistence type="predicted"/>
<protein>
    <submittedName>
        <fullName evidence="1">Uncharacterized protein</fullName>
    </submittedName>
</protein>
<organism evidence="1 2">
    <name type="scientific">Flavobacterium agri</name>
    <dbReference type="NCBI Taxonomy" id="2743471"/>
    <lineage>
        <taxon>Bacteria</taxon>
        <taxon>Pseudomonadati</taxon>
        <taxon>Bacteroidota</taxon>
        <taxon>Flavobacteriia</taxon>
        <taxon>Flavobacteriales</taxon>
        <taxon>Flavobacteriaceae</taxon>
        <taxon>Flavobacterium</taxon>
    </lineage>
</organism>
<comment type="caution">
    <text evidence="1">The sequence shown here is derived from an EMBL/GenBank/DDBJ whole genome shotgun (WGS) entry which is preliminary data.</text>
</comment>
<dbReference type="AlphaFoldDB" id="A0A7Y8Y3M0"/>
<keyword evidence="2" id="KW-1185">Reference proteome</keyword>